<name>A0AAV9EGQ8_ACOCL</name>
<comment type="caution">
    <text evidence="1">The sequence shown here is derived from an EMBL/GenBank/DDBJ whole genome shotgun (WGS) entry which is preliminary data.</text>
</comment>
<organism evidence="1 2">
    <name type="scientific">Acorus calamus</name>
    <name type="common">Sweet flag</name>
    <dbReference type="NCBI Taxonomy" id="4465"/>
    <lineage>
        <taxon>Eukaryota</taxon>
        <taxon>Viridiplantae</taxon>
        <taxon>Streptophyta</taxon>
        <taxon>Embryophyta</taxon>
        <taxon>Tracheophyta</taxon>
        <taxon>Spermatophyta</taxon>
        <taxon>Magnoliopsida</taxon>
        <taxon>Liliopsida</taxon>
        <taxon>Acoraceae</taxon>
        <taxon>Acorus</taxon>
    </lineage>
</organism>
<dbReference type="Proteomes" id="UP001180020">
    <property type="component" value="Unassembled WGS sequence"/>
</dbReference>
<reference evidence="1" key="1">
    <citation type="journal article" date="2023" name="Nat. Commun.">
        <title>Diploid and tetraploid genomes of Acorus and the evolution of monocots.</title>
        <authorList>
            <person name="Ma L."/>
            <person name="Liu K.W."/>
            <person name="Li Z."/>
            <person name="Hsiao Y.Y."/>
            <person name="Qi Y."/>
            <person name="Fu T."/>
            <person name="Tang G.D."/>
            <person name="Zhang D."/>
            <person name="Sun W.H."/>
            <person name="Liu D.K."/>
            <person name="Li Y."/>
            <person name="Chen G.Z."/>
            <person name="Liu X.D."/>
            <person name="Liao X.Y."/>
            <person name="Jiang Y.T."/>
            <person name="Yu X."/>
            <person name="Hao Y."/>
            <person name="Huang J."/>
            <person name="Zhao X.W."/>
            <person name="Ke S."/>
            <person name="Chen Y.Y."/>
            <person name="Wu W.L."/>
            <person name="Hsu J.L."/>
            <person name="Lin Y.F."/>
            <person name="Huang M.D."/>
            <person name="Li C.Y."/>
            <person name="Huang L."/>
            <person name="Wang Z.W."/>
            <person name="Zhao X."/>
            <person name="Zhong W.Y."/>
            <person name="Peng D.H."/>
            <person name="Ahmad S."/>
            <person name="Lan S."/>
            <person name="Zhang J.S."/>
            <person name="Tsai W.C."/>
            <person name="Van de Peer Y."/>
            <person name="Liu Z.J."/>
        </authorList>
    </citation>
    <scope>NUCLEOTIDE SEQUENCE</scope>
    <source>
        <strain evidence="1">CP</strain>
    </source>
</reference>
<dbReference type="EMBL" id="JAUJYO010000007">
    <property type="protein sequence ID" value="KAK1312299.1"/>
    <property type="molecule type" value="Genomic_DNA"/>
</dbReference>
<gene>
    <name evidence="1" type="ORF">QJS10_CPA07g00743</name>
</gene>
<dbReference type="AlphaFoldDB" id="A0AAV9EGQ8"/>
<evidence type="ECO:0000313" key="2">
    <source>
        <dbReference type="Proteomes" id="UP001180020"/>
    </source>
</evidence>
<sequence>MTAATAKASKIAGMGRPSKAWNELYECSGSKSLSPMWVKKEPIENVMEAEARPSAIEAIETVVHMNEDLVTLTREFATRTISKMTPLS</sequence>
<reference evidence="1" key="2">
    <citation type="submission" date="2023-06" db="EMBL/GenBank/DDBJ databases">
        <authorList>
            <person name="Ma L."/>
            <person name="Liu K.-W."/>
            <person name="Li Z."/>
            <person name="Hsiao Y.-Y."/>
            <person name="Qi Y."/>
            <person name="Fu T."/>
            <person name="Tang G."/>
            <person name="Zhang D."/>
            <person name="Sun W.-H."/>
            <person name="Liu D.-K."/>
            <person name="Li Y."/>
            <person name="Chen G.-Z."/>
            <person name="Liu X.-D."/>
            <person name="Liao X.-Y."/>
            <person name="Jiang Y.-T."/>
            <person name="Yu X."/>
            <person name="Hao Y."/>
            <person name="Huang J."/>
            <person name="Zhao X.-W."/>
            <person name="Ke S."/>
            <person name="Chen Y.-Y."/>
            <person name="Wu W.-L."/>
            <person name="Hsu J.-L."/>
            <person name="Lin Y.-F."/>
            <person name="Huang M.-D."/>
            <person name="Li C.-Y."/>
            <person name="Huang L."/>
            <person name="Wang Z.-W."/>
            <person name="Zhao X."/>
            <person name="Zhong W.-Y."/>
            <person name="Peng D.-H."/>
            <person name="Ahmad S."/>
            <person name="Lan S."/>
            <person name="Zhang J.-S."/>
            <person name="Tsai W.-C."/>
            <person name="Van De Peer Y."/>
            <person name="Liu Z.-J."/>
        </authorList>
    </citation>
    <scope>NUCLEOTIDE SEQUENCE</scope>
    <source>
        <strain evidence="1">CP</strain>
        <tissue evidence="1">Leaves</tissue>
    </source>
</reference>
<proteinExistence type="predicted"/>
<evidence type="ECO:0000313" key="1">
    <source>
        <dbReference type="EMBL" id="KAK1312299.1"/>
    </source>
</evidence>
<accession>A0AAV9EGQ8</accession>
<keyword evidence="2" id="KW-1185">Reference proteome</keyword>
<protein>
    <submittedName>
        <fullName evidence="1">Uncharacterized protein</fullName>
    </submittedName>
</protein>